<evidence type="ECO:0000313" key="2">
    <source>
        <dbReference type="EMBL" id="OWQ96398.1"/>
    </source>
</evidence>
<sequence length="371" mass="41300">MPFPHEIQSALLFDAPVRHLESVMHSFLNIEAARSGLDYNLVEAKPGVFYRLFGAGETMITLEYVAEPANPDAFRQPVESAITRIYCPDMPQRLMRHRAHILINVSHGALPSTRDIDRVLGKIGYVRPSTTLPQFMRRIELCTLLTRLAQDEQPASVVHWTQSNQLFPGEMFDTLGTGSVPGPLHIHPYLYGGGQSASGKTLAGIRTFGAGHFIDREIRIEPSELPWAANFETILAFLRVATTQNGYIIPDDDTFGPDDHSLSYRVRHIAATDDDVPLYELEPLLHREYGFQSDSYVPRERVFDDRSPPAALMPSAQDERQILLDEWQSKRSMAEGIGGSFEVCASGPQPGATPSARPGFGVRRVFGRKTG</sequence>
<accession>A0A246JTQ1</accession>
<dbReference type="AlphaFoldDB" id="A0A246JTQ1"/>
<reference evidence="2 3" key="1">
    <citation type="journal article" date="2002" name="Int. J. Syst. Evol. Microbiol.">
        <title>Sphingopyxis witflariensis sp. nov., isolated from activated sludge.</title>
        <authorList>
            <person name="Kampfer P."/>
            <person name="Witzenberger R."/>
            <person name="Denner E.B."/>
            <person name="Busse H.J."/>
            <person name="Neef A."/>
        </authorList>
    </citation>
    <scope>NUCLEOTIDE SEQUENCE [LARGE SCALE GENOMIC DNA]</scope>
    <source>
        <strain evidence="2 3">DSM 14551</strain>
    </source>
</reference>
<gene>
    <name evidence="2" type="ORF">CDQ91_12960</name>
</gene>
<name>A0A246JTQ1_9SPHN</name>
<comment type="caution">
    <text evidence="2">The sequence shown here is derived from an EMBL/GenBank/DDBJ whole genome shotgun (WGS) entry which is preliminary data.</text>
</comment>
<dbReference type="RefSeq" id="WP_088473142.1">
    <property type="nucleotide sequence ID" value="NZ_NISJ01000006.1"/>
</dbReference>
<dbReference type="Proteomes" id="UP000197097">
    <property type="component" value="Unassembled WGS sequence"/>
</dbReference>
<evidence type="ECO:0000256" key="1">
    <source>
        <dbReference type="SAM" id="MobiDB-lite"/>
    </source>
</evidence>
<proteinExistence type="predicted"/>
<feature type="region of interest" description="Disordered" evidence="1">
    <location>
        <begin position="346"/>
        <end position="371"/>
    </location>
</feature>
<evidence type="ECO:0000313" key="3">
    <source>
        <dbReference type="Proteomes" id="UP000197097"/>
    </source>
</evidence>
<keyword evidence="3" id="KW-1185">Reference proteome</keyword>
<protein>
    <submittedName>
        <fullName evidence="2">Uncharacterized protein</fullName>
    </submittedName>
</protein>
<dbReference type="EMBL" id="NISJ01000006">
    <property type="protein sequence ID" value="OWQ96398.1"/>
    <property type="molecule type" value="Genomic_DNA"/>
</dbReference>
<organism evidence="2 3">
    <name type="scientific">Sphingopyxis witflariensis</name>
    <dbReference type="NCBI Taxonomy" id="173675"/>
    <lineage>
        <taxon>Bacteria</taxon>
        <taxon>Pseudomonadati</taxon>
        <taxon>Pseudomonadota</taxon>
        <taxon>Alphaproteobacteria</taxon>
        <taxon>Sphingomonadales</taxon>
        <taxon>Sphingomonadaceae</taxon>
        <taxon>Sphingopyxis</taxon>
    </lineage>
</organism>
<dbReference type="OrthoDB" id="7443908at2"/>